<gene>
    <name evidence="10" type="ORF">HF086_001537</name>
</gene>
<dbReference type="Proteomes" id="UP000814243">
    <property type="component" value="Unassembled WGS sequence"/>
</dbReference>
<feature type="transmembrane region" description="Helical" evidence="8">
    <location>
        <begin position="1802"/>
        <end position="1822"/>
    </location>
</feature>
<organism evidence="10 11">
    <name type="scientific">Spodoptera exigua</name>
    <name type="common">Beet armyworm</name>
    <name type="synonym">Noctua fulgens</name>
    <dbReference type="NCBI Taxonomy" id="7107"/>
    <lineage>
        <taxon>Eukaryota</taxon>
        <taxon>Metazoa</taxon>
        <taxon>Ecdysozoa</taxon>
        <taxon>Arthropoda</taxon>
        <taxon>Hexapoda</taxon>
        <taxon>Insecta</taxon>
        <taxon>Pterygota</taxon>
        <taxon>Neoptera</taxon>
        <taxon>Endopterygota</taxon>
        <taxon>Lepidoptera</taxon>
        <taxon>Glossata</taxon>
        <taxon>Ditrysia</taxon>
        <taxon>Noctuoidea</taxon>
        <taxon>Noctuidae</taxon>
        <taxon>Amphipyrinae</taxon>
        <taxon>Spodoptera</taxon>
    </lineage>
</organism>
<keyword evidence="5 8" id="KW-0472">Membrane</keyword>
<dbReference type="EMBL" id="JACEFF010000853">
    <property type="protein sequence ID" value="KAH9629724.1"/>
    <property type="molecule type" value="Genomic_DNA"/>
</dbReference>
<dbReference type="Pfam" id="PF24061">
    <property type="entry name" value="LBD_receptor"/>
    <property type="match status" value="2"/>
</dbReference>
<keyword evidence="7" id="KW-0325">Glycoprotein</keyword>
<keyword evidence="4 8" id="KW-1133">Transmembrane helix</keyword>
<dbReference type="PANTHER" id="PTHR42643">
    <property type="entry name" value="IONOTROPIC RECEPTOR 20A-RELATED"/>
    <property type="match status" value="1"/>
</dbReference>
<evidence type="ECO:0000256" key="1">
    <source>
        <dbReference type="ARBA" id="ARBA00004651"/>
    </source>
</evidence>
<accession>A0A922M4K9</accession>
<evidence type="ECO:0000256" key="4">
    <source>
        <dbReference type="ARBA" id="ARBA00022989"/>
    </source>
</evidence>
<evidence type="ECO:0000256" key="7">
    <source>
        <dbReference type="ARBA" id="ARBA00023180"/>
    </source>
</evidence>
<keyword evidence="3 8" id="KW-0812">Transmembrane</keyword>
<evidence type="ECO:0000256" key="8">
    <source>
        <dbReference type="SAM" id="Phobius"/>
    </source>
</evidence>
<dbReference type="Gene3D" id="3.40.190.10">
    <property type="entry name" value="Periplasmic binding protein-like II"/>
    <property type="match status" value="2"/>
</dbReference>
<feature type="transmembrane region" description="Helical" evidence="8">
    <location>
        <begin position="1988"/>
        <end position="2008"/>
    </location>
</feature>
<proteinExistence type="predicted"/>
<feature type="transmembrane region" description="Helical" evidence="8">
    <location>
        <begin position="1756"/>
        <end position="1775"/>
    </location>
</feature>
<dbReference type="InterPro" id="IPR056198">
    <property type="entry name" value="LBD_receptor"/>
</dbReference>
<feature type="transmembrane region" description="Helical" evidence="8">
    <location>
        <begin position="557"/>
        <end position="581"/>
    </location>
</feature>
<name>A0A922M4K9_SPOEX</name>
<evidence type="ECO:0000256" key="5">
    <source>
        <dbReference type="ARBA" id="ARBA00023136"/>
    </source>
</evidence>
<keyword evidence="6" id="KW-0675">Receptor</keyword>
<sequence>MTRTEMLVEYIFLSFLYTNCKSENLINLKYHSNQNLHKCVTDIVQRYFIDKDTLTFVDIETGDDQILEAVHSLLATAVVFKQIETQSLFRHRGYLITAKTTAEFTKHFLKLLMEPTWNPTARFLITISALKEEELKKVFDVLLKRHVVNVLVINGTEDAHLYTYNPYDNFACGKYYKDIISYGVCLQATNNLYPNKLVTGLRNCTLIATVPQRPPYSEDPSRIPAGAPKTLGVEQHLFIEFGKTEGFNVIFNYEYENDVYSKIASNMKVTGTMSKLQNNKTDAIFGSIPMTSRRSDAFECLYGHLDFHDDLRFFVKSASYVPNWKYVYLEFSPLVWCLLLLVFLSYSTIVILMHPTEDKVDCMLNLLRALFLNSLKMPDRVSVKCVLVMWVWFSYLICSAYQASLVSIIGKPIKEHQITNELELTKYNLKPCIVSRFLEFIYSEENLTIPKNTECVGMYNNLKKVSNSKHLYTLTKKVMYEFNKNDFYDEFGHPRLFYFEKPYTKFIFATFFYKGFPLTDKMRQTAIRLQETGLVNKMFDDRFYAKRIRYKYHDKRFNIIFVMPWLIYGTGTVLATIVFLLELMFGDDDNILQVIHSSAITPVVAREATTKSRFRHQGYLISAKTAADFTALFQNLLKDPTWNPYALFLIVISSLKAEELKKVFDVLLKTHVINVQVMNYTDDPHLYTYKPFDNFACGKYYKDIISYGVCLQATDNLYPNKLVTGLRNCTLRTTVPHRIPFAIDPSQPDVDKRSKLGIEQYLFKLIGETEHFKVNFSYDVENVFSPINSNMEASGPMAMLQNNETDVMLGCCVLSEVRADAFTYLNGHLDYHDDLRFVVKSAPYIPTWKYVYLEFSPTVWSILLLVFVSYSTIVIYLLRAEDKIAVILNLLRTLLSHGLKIPDQMSVQCNLIIWVWFAYLMNSIYQSSLVSMTQHPMKQYQISNVHDILEYNLTPCILPKKTLTFVDMNLNDDNILKATQSSAATPLVVRETTTQSLFRHEGYLISAKNALEFTEYFPNLLEDPAWNPTARFLIIINSLKEEELKKVFDVLLKTHVINVLVMNCSEDAHLYTYNPYENFACGKYYKDIISFGACLQATDNLYPNKLVTGLRNCTFLATVSHRLPFSMDPSKMSVDERLKLGVEQSLFQILADIEQFQVKYDYDYDNNIFSTVNSKMKVTGPMAKLQNNETDVMFGSTLLTSGRADAFTYLHGYLDYEDELQFFVKRASYVPTWKLVYLEFSPIVWCMILLVFLSYSIVVIMLLRAEDKTSIILNLFGTLLCHNLKMPERAALKCILMMWVCFGNVMNSVYQSSLMSMTGSPVKEHQITNEEELAKQNLKLCIFPGMITYINDEENVSYSKDYEICPYPILTLSKIAESNELFTLSQRSIYVYHKKLYFDKYGRPTVFYFRKPYTKFIFSMFFFKGFPLTARMQENVIRFKDAGLVQKSLREHYYMREIKDMVREHYAELKVITYSGRGEGDEQILKTINDAGTVTLLSRKPTKKSIIPHQVYLISSKTSYYIANYFPQVTREFSWNPLALFLIIIRDLKKSDLKIIFDTFLKLHSRHVIVMNATEDAHLFGYNPFDNYGCGKRYDNIIDYGKCSHSFFFDLYPEHIVTQLRNCTFDVVITQWPPYTILTTNDTNMASPLRNGVEPYIFQLIGRILEFDINIINDYAAVEEIPSVSTEMEAVGSLKKVQDNEADAVLGGLLLTPSRALAFSFVYGHLAYTDEIRFVVKRASRVPPWKNIYLEFETNVWILLLVTIIFYSILVIMLLHTEDKSYVVLTLFSNLLLHGHTISSRWSVKCVLILWILFAYLMNSFYQSGLVSLTTNPPSEYQISNEEDIARHGLKPCFSSVMEKYYIESVQSDDNYKRIEGCVGLVESITTVTKSNDLYSIMLNGQYEYNEEVFLDDYGNNLVMLLAKPYSKVMYSIFLYKGFPMIHQLHQTSLRLRELGLVDKVIEDMNYLRDLKQHFVKEDFQVRFAIPWRIYIFGCSMATITFVIELNMPRK</sequence>
<dbReference type="GO" id="GO:0005886">
    <property type="term" value="C:plasma membrane"/>
    <property type="evidence" value="ECO:0007669"/>
    <property type="project" value="UniProtKB-SubCell"/>
</dbReference>
<evidence type="ECO:0000256" key="6">
    <source>
        <dbReference type="ARBA" id="ARBA00023170"/>
    </source>
</evidence>
<feature type="transmembrane region" description="Helical" evidence="8">
    <location>
        <begin position="907"/>
        <end position="925"/>
    </location>
</feature>
<dbReference type="PANTHER" id="PTHR42643:SF30">
    <property type="entry name" value="IONOTROPIC RECEPTOR 40A-RELATED"/>
    <property type="match status" value="1"/>
</dbReference>
<feature type="transmembrane region" description="Helical" evidence="8">
    <location>
        <begin position="387"/>
        <end position="409"/>
    </location>
</feature>
<feature type="transmembrane region" description="Helical" evidence="8">
    <location>
        <begin position="1242"/>
        <end position="1263"/>
    </location>
</feature>
<dbReference type="Gene3D" id="1.10.287.70">
    <property type="match status" value="1"/>
</dbReference>
<feature type="domain" description="Putative ionotropic receptor ligand binding" evidence="9">
    <location>
        <begin position="620"/>
        <end position="700"/>
    </location>
</feature>
<feature type="transmembrane region" description="Helical" evidence="8">
    <location>
        <begin position="334"/>
        <end position="354"/>
    </location>
</feature>
<evidence type="ECO:0000256" key="3">
    <source>
        <dbReference type="ARBA" id="ARBA00022692"/>
    </source>
</evidence>
<keyword evidence="2" id="KW-1003">Cell membrane</keyword>
<protein>
    <recommendedName>
        <fullName evidence="9">Putative ionotropic receptor ligand binding domain-containing protein</fullName>
    </recommendedName>
</protein>
<evidence type="ECO:0000256" key="2">
    <source>
        <dbReference type="ARBA" id="ARBA00022475"/>
    </source>
</evidence>
<dbReference type="SUPFAM" id="SSF53850">
    <property type="entry name" value="Periplasmic binding protein-like II"/>
    <property type="match status" value="3"/>
</dbReference>
<feature type="transmembrane region" description="Helical" evidence="8">
    <location>
        <begin position="859"/>
        <end position="878"/>
    </location>
</feature>
<feature type="domain" description="Putative ionotropic receptor ligand binding" evidence="9">
    <location>
        <begin position="1027"/>
        <end position="1106"/>
    </location>
</feature>
<evidence type="ECO:0000313" key="11">
    <source>
        <dbReference type="Proteomes" id="UP000814243"/>
    </source>
</evidence>
<reference evidence="10" key="1">
    <citation type="journal article" date="2021" name="G3 (Bethesda)">
        <title>Genome and transcriptome analysis of the beet armyworm Spodoptera exigua reveals targets for pest control. .</title>
        <authorList>
            <person name="Simon S."/>
            <person name="Breeschoten T."/>
            <person name="Jansen H.J."/>
            <person name="Dirks R.P."/>
            <person name="Schranz M.E."/>
            <person name="Ros V.I.D."/>
        </authorList>
    </citation>
    <scope>NUCLEOTIDE SEQUENCE</scope>
    <source>
        <strain evidence="10">TB_SE_WUR_2020</strain>
    </source>
</reference>
<evidence type="ECO:0000313" key="10">
    <source>
        <dbReference type="EMBL" id="KAH9629724.1"/>
    </source>
</evidence>
<comment type="caution">
    <text evidence="10">The sequence shown here is derived from an EMBL/GenBank/DDBJ whole genome shotgun (WGS) entry which is preliminary data.</text>
</comment>
<dbReference type="InterPro" id="IPR052192">
    <property type="entry name" value="Insect_Ionotropic_Sensory_Rcpt"/>
</dbReference>
<evidence type="ECO:0000259" key="9">
    <source>
        <dbReference type="Pfam" id="PF24061"/>
    </source>
</evidence>
<comment type="subcellular location">
    <subcellularLocation>
        <location evidence="1">Cell membrane</location>
        <topology evidence="1">Multi-pass membrane protein</topology>
    </subcellularLocation>
</comment>